<dbReference type="EMBL" id="REGN01001403">
    <property type="protein sequence ID" value="RNA34871.1"/>
    <property type="molecule type" value="Genomic_DNA"/>
</dbReference>
<evidence type="ECO:0000313" key="2">
    <source>
        <dbReference type="Proteomes" id="UP000276133"/>
    </source>
</evidence>
<protein>
    <submittedName>
        <fullName evidence="1">Uncharacterized protein</fullName>
    </submittedName>
</protein>
<comment type="caution">
    <text evidence="1">The sequence shown here is derived from an EMBL/GenBank/DDBJ whole genome shotgun (WGS) entry which is preliminary data.</text>
</comment>
<reference evidence="1 2" key="1">
    <citation type="journal article" date="2018" name="Sci. Rep.">
        <title>Genomic signatures of local adaptation to the degree of environmental predictability in rotifers.</title>
        <authorList>
            <person name="Franch-Gras L."/>
            <person name="Hahn C."/>
            <person name="Garcia-Roger E.M."/>
            <person name="Carmona M.J."/>
            <person name="Serra M."/>
            <person name="Gomez A."/>
        </authorList>
    </citation>
    <scope>NUCLEOTIDE SEQUENCE [LARGE SCALE GENOMIC DNA]</scope>
    <source>
        <strain evidence="1">HYR1</strain>
    </source>
</reference>
<dbReference type="AlphaFoldDB" id="A0A3M7SGI0"/>
<evidence type="ECO:0000313" key="1">
    <source>
        <dbReference type="EMBL" id="RNA34871.1"/>
    </source>
</evidence>
<proteinExistence type="predicted"/>
<sequence>MSRNNSLELIRFGINLVVLILINSEKFNPNIETDFKIKMMSFSSISVFKIHSGENEFQLKTKIKIKEQINIAFMKNYEKIMFLSKEQATNILEVQLEKL</sequence>
<keyword evidence="2" id="KW-1185">Reference proteome</keyword>
<accession>A0A3M7SGI0</accession>
<name>A0A3M7SGI0_BRAPC</name>
<gene>
    <name evidence="1" type="ORF">BpHYR1_053687</name>
</gene>
<organism evidence="1 2">
    <name type="scientific">Brachionus plicatilis</name>
    <name type="common">Marine rotifer</name>
    <name type="synonym">Brachionus muelleri</name>
    <dbReference type="NCBI Taxonomy" id="10195"/>
    <lineage>
        <taxon>Eukaryota</taxon>
        <taxon>Metazoa</taxon>
        <taxon>Spiralia</taxon>
        <taxon>Gnathifera</taxon>
        <taxon>Rotifera</taxon>
        <taxon>Eurotatoria</taxon>
        <taxon>Monogononta</taxon>
        <taxon>Pseudotrocha</taxon>
        <taxon>Ploima</taxon>
        <taxon>Brachionidae</taxon>
        <taxon>Brachionus</taxon>
    </lineage>
</organism>
<dbReference type="Proteomes" id="UP000276133">
    <property type="component" value="Unassembled WGS sequence"/>
</dbReference>